<dbReference type="EMBL" id="MWWS01000003">
    <property type="protein sequence ID" value="OZG50683.1"/>
    <property type="molecule type" value="Genomic_DNA"/>
</dbReference>
<proteinExistence type="predicted"/>
<comment type="caution">
    <text evidence="3">The sequence shown here is derived from an EMBL/GenBank/DDBJ whole genome shotgun (WGS) entry which is preliminary data.</text>
</comment>
<evidence type="ECO:0000256" key="2">
    <source>
        <dbReference type="ARBA" id="ARBA00022679"/>
    </source>
</evidence>
<dbReference type="PANTHER" id="PTHR43542">
    <property type="entry name" value="METHYLTRANSFERASE"/>
    <property type="match status" value="1"/>
</dbReference>
<dbReference type="InterPro" id="IPR004398">
    <property type="entry name" value="RNA_MeTrfase_RsmD"/>
</dbReference>
<dbReference type="PANTHER" id="PTHR43542:SF1">
    <property type="entry name" value="METHYLTRANSFERASE"/>
    <property type="match status" value="1"/>
</dbReference>
<keyword evidence="1 3" id="KW-0489">Methyltransferase</keyword>
<dbReference type="NCBIfam" id="TIGR00095">
    <property type="entry name" value="16S rRNA (guanine(966)-N(2))-methyltransferase RsmD"/>
    <property type="match status" value="1"/>
</dbReference>
<organism evidence="3 4">
    <name type="scientific">Bombiscardovia coagulans</name>
    <dbReference type="NCBI Taxonomy" id="686666"/>
    <lineage>
        <taxon>Bacteria</taxon>
        <taxon>Bacillati</taxon>
        <taxon>Actinomycetota</taxon>
        <taxon>Actinomycetes</taxon>
        <taxon>Bifidobacteriales</taxon>
        <taxon>Bifidobacteriaceae</taxon>
        <taxon>Bombiscardovia</taxon>
    </lineage>
</organism>
<dbReference type="GO" id="GO:0003676">
    <property type="term" value="F:nucleic acid binding"/>
    <property type="evidence" value="ECO:0007669"/>
    <property type="project" value="InterPro"/>
</dbReference>
<keyword evidence="4" id="KW-1185">Reference proteome</keyword>
<dbReference type="Pfam" id="PF03602">
    <property type="entry name" value="Cons_hypoth95"/>
    <property type="match status" value="1"/>
</dbReference>
<sequence length="204" mass="22201">MRVIAGRFKGLLIPSALQGTRPTTDRTKEAIFSHLDAWSVLENARVLDLFAGTGALGFEALSRGATSLVSVESSRKAAALLSRTLKELKAAPSWTATDYAQVVSLPVDRYLESMKEPRAVSPEGTAHASAQTFDVIFMDPPYDVDSQECDTILEKLISSGLVTTESIVILERSTRSQPPQSPQGWGVSQAKTYGETVIYYIECE</sequence>
<dbReference type="Proteomes" id="UP000216004">
    <property type="component" value="Unassembled WGS sequence"/>
</dbReference>
<dbReference type="PROSITE" id="PS00092">
    <property type="entry name" value="N6_MTASE"/>
    <property type="match status" value="1"/>
</dbReference>
<name>A0A261EV06_9BIFI</name>
<evidence type="ECO:0000313" key="3">
    <source>
        <dbReference type="EMBL" id="OZG50683.1"/>
    </source>
</evidence>
<dbReference type="GO" id="GO:0008168">
    <property type="term" value="F:methyltransferase activity"/>
    <property type="evidence" value="ECO:0007669"/>
    <property type="project" value="UniProtKB-KW"/>
</dbReference>
<evidence type="ECO:0000313" key="4">
    <source>
        <dbReference type="Proteomes" id="UP000216004"/>
    </source>
</evidence>
<dbReference type="RefSeq" id="WP_094722329.1">
    <property type="nucleotide sequence ID" value="NZ_MWWS01000003.1"/>
</dbReference>
<dbReference type="GO" id="GO:0031167">
    <property type="term" value="P:rRNA methylation"/>
    <property type="evidence" value="ECO:0007669"/>
    <property type="project" value="InterPro"/>
</dbReference>
<protein>
    <submittedName>
        <fullName evidence="3">DNA methyltransferase</fullName>
    </submittedName>
</protein>
<dbReference type="OrthoDB" id="9803017at2"/>
<reference evidence="3 4" key="1">
    <citation type="journal article" date="2017" name="BMC Genomics">
        <title>Comparative genomic and phylogenomic analyses of the Bifidobacteriaceae family.</title>
        <authorList>
            <person name="Lugli G.A."/>
            <person name="Milani C."/>
            <person name="Turroni F."/>
            <person name="Duranti S."/>
            <person name="Mancabelli L."/>
            <person name="Mangifesta M."/>
            <person name="Ferrario C."/>
            <person name="Modesto M."/>
            <person name="Mattarelli P."/>
            <person name="Jiri K."/>
            <person name="van Sinderen D."/>
            <person name="Ventura M."/>
        </authorList>
    </citation>
    <scope>NUCLEOTIDE SEQUENCE [LARGE SCALE GENOMIC DNA]</scope>
    <source>
        <strain evidence="3 4">DSM 22924</strain>
    </source>
</reference>
<evidence type="ECO:0000256" key="1">
    <source>
        <dbReference type="ARBA" id="ARBA00022603"/>
    </source>
</evidence>
<dbReference type="InterPro" id="IPR029063">
    <property type="entry name" value="SAM-dependent_MTases_sf"/>
</dbReference>
<gene>
    <name evidence="3" type="ORF">BOCO_0283</name>
</gene>
<dbReference type="InterPro" id="IPR002052">
    <property type="entry name" value="DNA_methylase_N6_adenine_CS"/>
</dbReference>
<accession>A0A261EV06</accession>
<dbReference type="CDD" id="cd02440">
    <property type="entry name" value="AdoMet_MTases"/>
    <property type="match status" value="1"/>
</dbReference>
<keyword evidence="2 3" id="KW-0808">Transferase</keyword>
<dbReference type="SUPFAM" id="SSF53335">
    <property type="entry name" value="S-adenosyl-L-methionine-dependent methyltransferases"/>
    <property type="match status" value="1"/>
</dbReference>
<dbReference type="Gene3D" id="3.40.50.150">
    <property type="entry name" value="Vaccinia Virus protein VP39"/>
    <property type="match status" value="1"/>
</dbReference>
<dbReference type="AlphaFoldDB" id="A0A261EV06"/>
<dbReference type="PIRSF" id="PIRSF004553">
    <property type="entry name" value="CHP00095"/>
    <property type="match status" value="1"/>
</dbReference>